<evidence type="ECO:0000313" key="2">
    <source>
        <dbReference type="EMBL" id="EAT85106.1"/>
    </source>
</evidence>
<dbReference type="AlphaFoldDB" id="Q0UKS4"/>
<gene>
    <name evidence="2" type="ORF">SNOG_07640</name>
</gene>
<dbReference type="EMBL" id="CH445335">
    <property type="protein sequence ID" value="EAT85106.1"/>
    <property type="molecule type" value="Genomic_DNA"/>
</dbReference>
<accession>Q0UKS4</accession>
<protein>
    <submittedName>
        <fullName evidence="2">Uncharacterized protein</fullName>
    </submittedName>
</protein>
<feature type="region of interest" description="Disordered" evidence="1">
    <location>
        <begin position="1"/>
        <end position="43"/>
    </location>
</feature>
<evidence type="ECO:0000256" key="1">
    <source>
        <dbReference type="SAM" id="MobiDB-lite"/>
    </source>
</evidence>
<dbReference type="KEGG" id="pno:SNOG_07640"/>
<reference evidence="3" key="1">
    <citation type="journal article" date="2007" name="Plant Cell">
        <title>Dothideomycete-plant interactions illuminated by genome sequencing and EST analysis of the wheat pathogen Stagonospora nodorum.</title>
        <authorList>
            <person name="Hane J.K."/>
            <person name="Lowe R.G."/>
            <person name="Solomon P.S."/>
            <person name="Tan K.C."/>
            <person name="Schoch C.L."/>
            <person name="Spatafora J.W."/>
            <person name="Crous P.W."/>
            <person name="Kodira C."/>
            <person name="Birren B.W."/>
            <person name="Galagan J.E."/>
            <person name="Torriani S.F."/>
            <person name="McDonald B.A."/>
            <person name="Oliver R.P."/>
        </authorList>
    </citation>
    <scope>NUCLEOTIDE SEQUENCE [LARGE SCALE GENOMIC DNA]</scope>
    <source>
        <strain evidence="3">SN15 / ATCC MYA-4574 / FGSC 10173</strain>
    </source>
</reference>
<dbReference type="RefSeq" id="XP_001797974.1">
    <property type="nucleotide sequence ID" value="XM_001797922.1"/>
</dbReference>
<dbReference type="Proteomes" id="UP000001055">
    <property type="component" value="Unassembled WGS sequence"/>
</dbReference>
<proteinExistence type="predicted"/>
<name>Q0UKS4_PHANO</name>
<sequence length="43" mass="4600">MSHSPHHVSLRDPGPRNGAERDPTAFLPAGQRSPGTRPGLQTL</sequence>
<dbReference type="InParanoid" id="Q0UKS4"/>
<feature type="compositionally biased region" description="Basic and acidic residues" evidence="1">
    <location>
        <begin position="9"/>
        <end position="23"/>
    </location>
</feature>
<organism evidence="2 3">
    <name type="scientific">Phaeosphaeria nodorum (strain SN15 / ATCC MYA-4574 / FGSC 10173)</name>
    <name type="common">Glume blotch fungus</name>
    <name type="synonym">Parastagonospora nodorum</name>
    <dbReference type="NCBI Taxonomy" id="321614"/>
    <lineage>
        <taxon>Eukaryota</taxon>
        <taxon>Fungi</taxon>
        <taxon>Dikarya</taxon>
        <taxon>Ascomycota</taxon>
        <taxon>Pezizomycotina</taxon>
        <taxon>Dothideomycetes</taxon>
        <taxon>Pleosporomycetidae</taxon>
        <taxon>Pleosporales</taxon>
        <taxon>Pleosporineae</taxon>
        <taxon>Phaeosphaeriaceae</taxon>
        <taxon>Parastagonospora</taxon>
    </lineage>
</organism>
<dbReference type="GeneID" id="5974867"/>
<evidence type="ECO:0000313" key="3">
    <source>
        <dbReference type="Proteomes" id="UP000001055"/>
    </source>
</evidence>